<dbReference type="InterPro" id="IPR012338">
    <property type="entry name" value="Beta-lactam/transpept-like"/>
</dbReference>
<keyword evidence="4" id="KW-0121">Carboxypeptidase</keyword>
<dbReference type="PANTHER" id="PTHR30627">
    <property type="entry name" value="PEPTIDOGLYCAN D,D-TRANSPEPTIDASE"/>
    <property type="match status" value="1"/>
</dbReference>
<dbReference type="InterPro" id="IPR036138">
    <property type="entry name" value="PBP_dimer_sf"/>
</dbReference>
<evidence type="ECO:0000256" key="6">
    <source>
        <dbReference type="ARBA" id="ARBA00022960"/>
    </source>
</evidence>
<evidence type="ECO:0000256" key="4">
    <source>
        <dbReference type="ARBA" id="ARBA00022645"/>
    </source>
</evidence>
<proteinExistence type="predicted"/>
<keyword evidence="6" id="KW-0133">Cell shape</keyword>
<accession>A0A378FQW0</accession>
<dbReference type="GO" id="GO:0071972">
    <property type="term" value="F:peptidoglycan L,D-transpeptidase activity"/>
    <property type="evidence" value="ECO:0007669"/>
    <property type="project" value="TreeGrafter"/>
</dbReference>
<keyword evidence="5" id="KW-0812">Transmembrane</keyword>
<keyword evidence="7" id="KW-0573">Peptidoglycan synthesis</keyword>
<dbReference type="GO" id="GO:0008658">
    <property type="term" value="F:penicillin binding"/>
    <property type="evidence" value="ECO:0007669"/>
    <property type="project" value="InterPro"/>
</dbReference>
<evidence type="ECO:0000256" key="8">
    <source>
        <dbReference type="ARBA" id="ARBA00022989"/>
    </source>
</evidence>
<comment type="subcellular location">
    <subcellularLocation>
        <location evidence="2">Cell membrane</location>
    </subcellularLocation>
    <subcellularLocation>
        <location evidence="1">Membrane</location>
        <topology evidence="1">Single-pass membrane protein</topology>
    </subcellularLocation>
</comment>
<evidence type="ECO:0000313" key="13">
    <source>
        <dbReference type="EMBL" id="STW45860.1"/>
    </source>
</evidence>
<name>A0A378FQW0_KLEPN</name>
<dbReference type="GO" id="GO:0008360">
    <property type="term" value="P:regulation of cell shape"/>
    <property type="evidence" value="ECO:0007669"/>
    <property type="project" value="UniProtKB-KW"/>
</dbReference>
<dbReference type="PANTHER" id="PTHR30627:SF2">
    <property type="entry name" value="PEPTIDOGLYCAN D,D-TRANSPEPTIDASE MRDA"/>
    <property type="match status" value="1"/>
</dbReference>
<dbReference type="Pfam" id="PF00905">
    <property type="entry name" value="Transpeptidase"/>
    <property type="match status" value="1"/>
</dbReference>
<organism evidence="13 14">
    <name type="scientific">Klebsiella pneumoniae</name>
    <dbReference type="NCBI Taxonomy" id="573"/>
    <lineage>
        <taxon>Bacteria</taxon>
        <taxon>Pseudomonadati</taxon>
        <taxon>Pseudomonadota</taxon>
        <taxon>Gammaproteobacteria</taxon>
        <taxon>Enterobacterales</taxon>
        <taxon>Enterobacteriaceae</taxon>
        <taxon>Klebsiella/Raoultella group</taxon>
        <taxon>Klebsiella</taxon>
        <taxon>Klebsiella pneumoniae complex</taxon>
    </lineage>
</organism>
<dbReference type="Pfam" id="PF03717">
    <property type="entry name" value="PBP_dimer"/>
    <property type="match status" value="1"/>
</dbReference>
<dbReference type="Gene3D" id="3.40.710.10">
    <property type="entry name" value="DD-peptidase/beta-lactamase superfamily"/>
    <property type="match status" value="1"/>
</dbReference>
<dbReference type="InterPro" id="IPR050515">
    <property type="entry name" value="Beta-lactam/transpept"/>
</dbReference>
<evidence type="ECO:0000256" key="2">
    <source>
        <dbReference type="ARBA" id="ARBA00004236"/>
    </source>
</evidence>
<dbReference type="InterPro" id="IPR005311">
    <property type="entry name" value="PBP_dimer"/>
</dbReference>
<sequence>MQVARFAVNQYRFPGVEVKGYKRRYYPYNSALTHVIGYVSKINDKDVDRLDKEGKLANYASTHDIGKLGIERYYEDVLHGQTGYEEVEVNNRGRVIRQLKEVPPQAGRDIYLTLDLKLQQYIETLLAGSRAAVVVTDPRTGAILALVSTPSYDPNLFVDGISSKDYSALLNDRTHRWSTEQRRGLSAGVDGQTVRRRLGAERRGDHPQHQPLRPRLVAVAWLRETLS</sequence>
<dbReference type="Proteomes" id="UP000255167">
    <property type="component" value="Unassembled WGS sequence"/>
</dbReference>
<keyword evidence="9" id="KW-0472">Membrane</keyword>
<evidence type="ECO:0000256" key="5">
    <source>
        <dbReference type="ARBA" id="ARBA00022692"/>
    </source>
</evidence>
<reference evidence="13 14" key="1">
    <citation type="submission" date="2018-06" db="EMBL/GenBank/DDBJ databases">
        <authorList>
            <consortium name="Pathogen Informatics"/>
            <person name="Doyle S."/>
        </authorList>
    </citation>
    <scope>NUCLEOTIDE SEQUENCE [LARGE SCALE GENOMIC DNA]</scope>
    <source>
        <strain evidence="13 14">NCTC9617</strain>
    </source>
</reference>
<keyword evidence="10" id="KW-0961">Cell wall biogenesis/degradation</keyword>
<evidence type="ECO:0000259" key="12">
    <source>
        <dbReference type="Pfam" id="PF03717"/>
    </source>
</evidence>
<keyword evidence="4" id="KW-0645">Protease</keyword>
<dbReference type="SUPFAM" id="SSF56601">
    <property type="entry name" value="beta-lactamase/transpeptidase-like"/>
    <property type="match status" value="1"/>
</dbReference>
<evidence type="ECO:0000256" key="1">
    <source>
        <dbReference type="ARBA" id="ARBA00004167"/>
    </source>
</evidence>
<evidence type="ECO:0000256" key="3">
    <source>
        <dbReference type="ARBA" id="ARBA00022475"/>
    </source>
</evidence>
<dbReference type="AlphaFoldDB" id="A0A378FQW0"/>
<dbReference type="GO" id="GO:0005886">
    <property type="term" value="C:plasma membrane"/>
    <property type="evidence" value="ECO:0007669"/>
    <property type="project" value="UniProtKB-SubCell"/>
</dbReference>
<evidence type="ECO:0000256" key="9">
    <source>
        <dbReference type="ARBA" id="ARBA00023136"/>
    </source>
</evidence>
<keyword evidence="4" id="KW-0378">Hydrolase</keyword>
<dbReference type="SUPFAM" id="SSF56519">
    <property type="entry name" value="Penicillin binding protein dimerisation domain"/>
    <property type="match status" value="1"/>
</dbReference>
<dbReference type="GO" id="GO:0071555">
    <property type="term" value="P:cell wall organization"/>
    <property type="evidence" value="ECO:0007669"/>
    <property type="project" value="UniProtKB-KW"/>
</dbReference>
<evidence type="ECO:0000256" key="10">
    <source>
        <dbReference type="ARBA" id="ARBA00023316"/>
    </source>
</evidence>
<protein>
    <submittedName>
        <fullName evidence="13">Penicillin-binding protein 2 (PBP-2)</fullName>
    </submittedName>
</protein>
<feature type="domain" description="Penicillin-binding protein transpeptidase" evidence="11">
    <location>
        <begin position="132"/>
        <end position="168"/>
    </location>
</feature>
<feature type="domain" description="Penicillin-binding protein dimerisation" evidence="12">
    <location>
        <begin position="2"/>
        <end position="99"/>
    </location>
</feature>
<dbReference type="EMBL" id="UGNC01000005">
    <property type="protein sequence ID" value="STW45860.1"/>
    <property type="molecule type" value="Genomic_DNA"/>
</dbReference>
<keyword evidence="3" id="KW-1003">Cell membrane</keyword>
<keyword evidence="8" id="KW-1133">Transmembrane helix</keyword>
<dbReference type="Gene3D" id="3.90.1310.10">
    <property type="entry name" value="Penicillin-binding protein 2a (Domain 2)"/>
    <property type="match status" value="1"/>
</dbReference>
<evidence type="ECO:0000256" key="7">
    <source>
        <dbReference type="ARBA" id="ARBA00022984"/>
    </source>
</evidence>
<dbReference type="FunFam" id="3.90.1310.10:FF:000001">
    <property type="entry name" value="Peptidoglycan D,D-transpeptidase MrdA"/>
    <property type="match status" value="1"/>
</dbReference>
<dbReference type="GO" id="GO:0009252">
    <property type="term" value="P:peptidoglycan biosynthetic process"/>
    <property type="evidence" value="ECO:0007669"/>
    <property type="project" value="UniProtKB-KW"/>
</dbReference>
<dbReference type="InterPro" id="IPR001460">
    <property type="entry name" value="PCN-bd_Tpept"/>
</dbReference>
<evidence type="ECO:0000259" key="11">
    <source>
        <dbReference type="Pfam" id="PF00905"/>
    </source>
</evidence>
<gene>
    <name evidence="13" type="primary">penA</name>
    <name evidence="13" type="ORF">NCTC9617_02347</name>
</gene>
<evidence type="ECO:0000313" key="14">
    <source>
        <dbReference type="Proteomes" id="UP000255167"/>
    </source>
</evidence>